<name>A0ABP7APS9_9MICO</name>
<dbReference type="RefSeq" id="WP_344738307.1">
    <property type="nucleotide sequence ID" value="NZ_BAAAYU010000005.1"/>
</dbReference>
<comment type="caution">
    <text evidence="1">The sequence shown here is derived from an EMBL/GenBank/DDBJ whole genome shotgun (WGS) entry which is preliminary data.</text>
</comment>
<keyword evidence="2" id="KW-1185">Reference proteome</keyword>
<evidence type="ECO:0000313" key="1">
    <source>
        <dbReference type="EMBL" id="GAA3637511.1"/>
    </source>
</evidence>
<sequence>MRHLTKAALGIAAGVGLVLGMTTPASALVDYSYRVVNASKSTYYTNFGQVVGSCKALTTGTTCTISKGKTATRTIGTSLGYTRSGVAASLNMSSASSVTISVSCTSPVLKAGQTFYAYPVGDRWSYRIKKDTIYSYTNTGTIYKTTTEYSNYLTAFNPYASSIACRVG</sequence>
<proteinExistence type="predicted"/>
<gene>
    <name evidence="1" type="ORF">GCM10022200_21060</name>
</gene>
<protein>
    <submittedName>
        <fullName evidence="1">Uncharacterized protein</fullName>
    </submittedName>
</protein>
<accession>A0ABP7APS9</accession>
<dbReference type="EMBL" id="BAAAYU010000005">
    <property type="protein sequence ID" value="GAA3637511.1"/>
    <property type="molecule type" value="Genomic_DNA"/>
</dbReference>
<evidence type="ECO:0000313" key="2">
    <source>
        <dbReference type="Proteomes" id="UP001501697"/>
    </source>
</evidence>
<dbReference type="Proteomes" id="UP001501697">
    <property type="component" value="Unassembled WGS sequence"/>
</dbReference>
<organism evidence="1 2">
    <name type="scientific">Microbacterium awajiense</name>
    <dbReference type="NCBI Taxonomy" id="415214"/>
    <lineage>
        <taxon>Bacteria</taxon>
        <taxon>Bacillati</taxon>
        <taxon>Actinomycetota</taxon>
        <taxon>Actinomycetes</taxon>
        <taxon>Micrococcales</taxon>
        <taxon>Microbacteriaceae</taxon>
        <taxon>Microbacterium</taxon>
    </lineage>
</organism>
<reference evidence="2" key="1">
    <citation type="journal article" date="2019" name="Int. J. Syst. Evol. Microbiol.">
        <title>The Global Catalogue of Microorganisms (GCM) 10K type strain sequencing project: providing services to taxonomists for standard genome sequencing and annotation.</title>
        <authorList>
            <consortium name="The Broad Institute Genomics Platform"/>
            <consortium name="The Broad Institute Genome Sequencing Center for Infectious Disease"/>
            <person name="Wu L."/>
            <person name="Ma J."/>
        </authorList>
    </citation>
    <scope>NUCLEOTIDE SEQUENCE [LARGE SCALE GENOMIC DNA]</scope>
    <source>
        <strain evidence="2">JCM 16544</strain>
    </source>
</reference>